<comment type="similarity">
    <text evidence="1">Belongs to the peptidase S28 family.</text>
</comment>
<name>A0A2G9TIY0_TELCI</name>
<gene>
    <name evidence="6" type="ORF">TELCIR_20635</name>
</gene>
<dbReference type="OrthoDB" id="1735038at2759"/>
<keyword evidence="2" id="KW-0645">Protease</keyword>
<organism evidence="6 7">
    <name type="scientific">Teladorsagia circumcincta</name>
    <name type="common">Brown stomach worm</name>
    <name type="synonym">Ostertagia circumcincta</name>
    <dbReference type="NCBI Taxonomy" id="45464"/>
    <lineage>
        <taxon>Eukaryota</taxon>
        <taxon>Metazoa</taxon>
        <taxon>Ecdysozoa</taxon>
        <taxon>Nematoda</taxon>
        <taxon>Chromadorea</taxon>
        <taxon>Rhabditida</taxon>
        <taxon>Rhabditina</taxon>
        <taxon>Rhabditomorpha</taxon>
        <taxon>Strongyloidea</taxon>
        <taxon>Trichostrongylidae</taxon>
        <taxon>Teladorsagia</taxon>
    </lineage>
</organism>
<dbReference type="InterPro" id="IPR042269">
    <property type="entry name" value="Ser_carbopepase_S28_SKS"/>
</dbReference>
<dbReference type="PANTHER" id="PTHR11010:SF105">
    <property type="entry name" value="PEPTIDASE S28-RELATED"/>
    <property type="match status" value="1"/>
</dbReference>
<dbReference type="Gene3D" id="3.40.50.1820">
    <property type="entry name" value="alpha/beta hydrolase"/>
    <property type="match status" value="1"/>
</dbReference>
<dbReference type="InterPro" id="IPR008758">
    <property type="entry name" value="Peptidase_S28"/>
</dbReference>
<evidence type="ECO:0000256" key="2">
    <source>
        <dbReference type="ARBA" id="ARBA00022670"/>
    </source>
</evidence>
<evidence type="ECO:0000256" key="1">
    <source>
        <dbReference type="ARBA" id="ARBA00011079"/>
    </source>
</evidence>
<keyword evidence="3" id="KW-0732">Signal</keyword>
<protein>
    <recommendedName>
        <fullName evidence="8">Serine carboxypeptidase S28</fullName>
    </recommendedName>
</protein>
<sequence length="157" mass="17913">KYFKNEQWAEPGGPIFLMIGGESAGSPSWVLNGNLTYLKWAKKFNATVYFLEHRYYGDSHLFQAGDAFKTKTYASYLSSMQMLYDVANFIRTVNVDLDEPAKWIVFGGSYAEYLQVVEASIRSHSKECADTIAKGFEEMHQLMLTVNGRQNLSYIFT</sequence>
<dbReference type="EMBL" id="KZ363061">
    <property type="protein sequence ID" value="PIO57944.1"/>
    <property type="molecule type" value="Genomic_DNA"/>
</dbReference>
<reference evidence="6 7" key="1">
    <citation type="submission" date="2015-09" db="EMBL/GenBank/DDBJ databases">
        <title>Draft genome of the parasitic nematode Teladorsagia circumcincta isolate WARC Sus (inbred).</title>
        <authorList>
            <person name="Mitreva M."/>
        </authorList>
    </citation>
    <scope>NUCLEOTIDE SEQUENCE [LARGE SCALE GENOMIC DNA]</scope>
    <source>
        <strain evidence="6 7">S</strain>
    </source>
</reference>
<evidence type="ECO:0000313" key="7">
    <source>
        <dbReference type="Proteomes" id="UP000230423"/>
    </source>
</evidence>
<proteinExistence type="inferred from homology"/>
<dbReference type="PANTHER" id="PTHR11010">
    <property type="entry name" value="PROTEASE S28 PRO-X CARBOXYPEPTIDASE-RELATED"/>
    <property type="match status" value="1"/>
</dbReference>
<evidence type="ECO:0000256" key="3">
    <source>
        <dbReference type="ARBA" id="ARBA00022729"/>
    </source>
</evidence>
<feature type="non-terminal residue" evidence="6">
    <location>
        <position position="1"/>
    </location>
</feature>
<dbReference type="Gene3D" id="1.20.120.980">
    <property type="entry name" value="Serine carboxypeptidase S28, SKS domain"/>
    <property type="match status" value="1"/>
</dbReference>
<dbReference type="Pfam" id="PF05577">
    <property type="entry name" value="Peptidase_S28"/>
    <property type="match status" value="2"/>
</dbReference>
<evidence type="ECO:0000256" key="5">
    <source>
        <dbReference type="ARBA" id="ARBA00023180"/>
    </source>
</evidence>
<dbReference type="InterPro" id="IPR029058">
    <property type="entry name" value="AB_hydrolase_fold"/>
</dbReference>
<dbReference type="Proteomes" id="UP000230423">
    <property type="component" value="Unassembled WGS sequence"/>
</dbReference>
<keyword evidence="7" id="KW-1185">Reference proteome</keyword>
<dbReference type="SUPFAM" id="SSF53474">
    <property type="entry name" value="alpha/beta-Hydrolases"/>
    <property type="match status" value="1"/>
</dbReference>
<dbReference type="AlphaFoldDB" id="A0A2G9TIY0"/>
<dbReference type="GO" id="GO:0070008">
    <property type="term" value="F:serine-type exopeptidase activity"/>
    <property type="evidence" value="ECO:0007669"/>
    <property type="project" value="InterPro"/>
</dbReference>
<accession>A0A2G9TIY0</accession>
<evidence type="ECO:0008006" key="8">
    <source>
        <dbReference type="Google" id="ProtNLM"/>
    </source>
</evidence>
<evidence type="ECO:0000256" key="4">
    <source>
        <dbReference type="ARBA" id="ARBA00022801"/>
    </source>
</evidence>
<evidence type="ECO:0000313" key="6">
    <source>
        <dbReference type="EMBL" id="PIO57944.1"/>
    </source>
</evidence>
<dbReference type="GO" id="GO:0008239">
    <property type="term" value="F:dipeptidyl-peptidase activity"/>
    <property type="evidence" value="ECO:0007669"/>
    <property type="project" value="TreeGrafter"/>
</dbReference>
<keyword evidence="5" id="KW-0325">Glycoprotein</keyword>
<dbReference type="GO" id="GO:0006508">
    <property type="term" value="P:proteolysis"/>
    <property type="evidence" value="ECO:0007669"/>
    <property type="project" value="UniProtKB-KW"/>
</dbReference>
<keyword evidence="4" id="KW-0378">Hydrolase</keyword>